<protein>
    <submittedName>
        <fullName evidence="1">Uncharacterized protein</fullName>
    </submittedName>
</protein>
<dbReference type="AlphaFoldDB" id="A0A5C3KBH6"/>
<reference evidence="1 2" key="1">
    <citation type="journal article" date="2019" name="Nat. Ecol. Evol.">
        <title>Megaphylogeny resolves global patterns of mushroom evolution.</title>
        <authorList>
            <person name="Varga T."/>
            <person name="Krizsan K."/>
            <person name="Foldi C."/>
            <person name="Dima B."/>
            <person name="Sanchez-Garcia M."/>
            <person name="Sanchez-Ramirez S."/>
            <person name="Szollosi G.J."/>
            <person name="Szarkandi J.G."/>
            <person name="Papp V."/>
            <person name="Albert L."/>
            <person name="Andreopoulos W."/>
            <person name="Angelini C."/>
            <person name="Antonin V."/>
            <person name="Barry K.W."/>
            <person name="Bougher N.L."/>
            <person name="Buchanan P."/>
            <person name="Buyck B."/>
            <person name="Bense V."/>
            <person name="Catcheside P."/>
            <person name="Chovatia M."/>
            <person name="Cooper J."/>
            <person name="Damon W."/>
            <person name="Desjardin D."/>
            <person name="Finy P."/>
            <person name="Geml J."/>
            <person name="Haridas S."/>
            <person name="Hughes K."/>
            <person name="Justo A."/>
            <person name="Karasinski D."/>
            <person name="Kautmanova I."/>
            <person name="Kiss B."/>
            <person name="Kocsube S."/>
            <person name="Kotiranta H."/>
            <person name="LaButti K.M."/>
            <person name="Lechner B.E."/>
            <person name="Liimatainen K."/>
            <person name="Lipzen A."/>
            <person name="Lukacs Z."/>
            <person name="Mihaltcheva S."/>
            <person name="Morgado L.N."/>
            <person name="Niskanen T."/>
            <person name="Noordeloos M.E."/>
            <person name="Ohm R.A."/>
            <person name="Ortiz-Santana B."/>
            <person name="Ovrebo C."/>
            <person name="Racz N."/>
            <person name="Riley R."/>
            <person name="Savchenko A."/>
            <person name="Shiryaev A."/>
            <person name="Soop K."/>
            <person name="Spirin V."/>
            <person name="Szebenyi C."/>
            <person name="Tomsovsky M."/>
            <person name="Tulloss R.E."/>
            <person name="Uehling J."/>
            <person name="Grigoriev I.V."/>
            <person name="Vagvolgyi C."/>
            <person name="Papp T."/>
            <person name="Martin F.M."/>
            <person name="Miettinen O."/>
            <person name="Hibbett D.S."/>
            <person name="Nagy L.G."/>
        </authorList>
    </citation>
    <scope>NUCLEOTIDE SEQUENCE [LARGE SCALE GENOMIC DNA]</scope>
    <source>
        <strain evidence="1 2">CBS 121175</strain>
    </source>
</reference>
<dbReference type="OrthoDB" id="3261136at2759"/>
<evidence type="ECO:0000313" key="2">
    <source>
        <dbReference type="Proteomes" id="UP000307440"/>
    </source>
</evidence>
<dbReference type="EMBL" id="ML210569">
    <property type="protein sequence ID" value="TFK17097.1"/>
    <property type="molecule type" value="Genomic_DNA"/>
</dbReference>
<dbReference type="STRING" id="230819.A0A5C3KBH6"/>
<keyword evidence="2" id="KW-1185">Reference proteome</keyword>
<gene>
    <name evidence="1" type="ORF">FA15DRAFT_605744</name>
</gene>
<evidence type="ECO:0000313" key="1">
    <source>
        <dbReference type="EMBL" id="TFK17097.1"/>
    </source>
</evidence>
<organism evidence="1 2">
    <name type="scientific">Coprinopsis marcescibilis</name>
    <name type="common">Agaric fungus</name>
    <name type="synonym">Psathyrella marcescibilis</name>
    <dbReference type="NCBI Taxonomy" id="230819"/>
    <lineage>
        <taxon>Eukaryota</taxon>
        <taxon>Fungi</taxon>
        <taxon>Dikarya</taxon>
        <taxon>Basidiomycota</taxon>
        <taxon>Agaricomycotina</taxon>
        <taxon>Agaricomycetes</taxon>
        <taxon>Agaricomycetidae</taxon>
        <taxon>Agaricales</taxon>
        <taxon>Agaricineae</taxon>
        <taxon>Psathyrellaceae</taxon>
        <taxon>Coprinopsis</taxon>
    </lineage>
</organism>
<name>A0A5C3KBH6_COPMA</name>
<proteinExistence type="predicted"/>
<dbReference type="Proteomes" id="UP000307440">
    <property type="component" value="Unassembled WGS sequence"/>
</dbReference>
<accession>A0A5C3KBH6</accession>
<sequence>MTSWPDFTAVLEEKLNLLPEPVEISSIKQFEDTLEALNLAVELTINKHVPETRQSPFTKRWWTKDLSSLRKTAVTLARTVNRHKSNMDHPSHKSYRLARNAYSKKI</sequence>